<dbReference type="Proteomes" id="UP000629468">
    <property type="component" value="Unassembled WGS sequence"/>
</dbReference>
<evidence type="ECO:0000313" key="3">
    <source>
        <dbReference type="EMBL" id="KAF7760006.1"/>
    </source>
</evidence>
<dbReference type="GO" id="GO:0003824">
    <property type="term" value="F:catalytic activity"/>
    <property type="evidence" value="ECO:0007669"/>
    <property type="project" value="InterPro"/>
</dbReference>
<reference evidence="3 4" key="1">
    <citation type="journal article" name="Sci. Rep.">
        <title>Telomere-to-telomere assembled and centromere annotated genomes of the two main subspecies of the button mushroom Agaricus bisporus reveal especially polymorphic chromosome ends.</title>
        <authorList>
            <person name="Sonnenberg A.S.M."/>
            <person name="Sedaghat-Telgerd N."/>
            <person name="Lavrijssen B."/>
            <person name="Ohm R.A."/>
            <person name="Hendrickx P.M."/>
            <person name="Scholtmeijer K."/>
            <person name="Baars J.J.P."/>
            <person name="van Peer A."/>
        </authorList>
    </citation>
    <scope>NUCLEOTIDE SEQUENCE [LARGE SCALE GENOMIC DNA]</scope>
    <source>
        <strain evidence="3 4">H119_p4</strain>
    </source>
</reference>
<feature type="domain" description="Endonuclease/exonuclease/phosphatase" evidence="2">
    <location>
        <begin position="427"/>
        <end position="552"/>
    </location>
</feature>
<evidence type="ECO:0000259" key="2">
    <source>
        <dbReference type="Pfam" id="PF14529"/>
    </source>
</evidence>
<dbReference type="AlphaFoldDB" id="A0A8H7C068"/>
<dbReference type="Gene3D" id="3.60.10.10">
    <property type="entry name" value="Endonuclease/exonuclease/phosphatase"/>
    <property type="match status" value="1"/>
</dbReference>
<comment type="caution">
    <text evidence="3">The sequence shown here is derived from an EMBL/GenBank/DDBJ whole genome shotgun (WGS) entry which is preliminary data.</text>
</comment>
<sequence length="783" mass="90489">MNETIQWAKALKDQCPEMSFQDALKAVAPMVNTPPSSNEVVVPKSKKTLAAQKAAQGITRGLNRKSAQFAFSHVVQPERFGDMGKVVDAINRHLVFNKSQMRVQNGRLFKDVVHFYLNLVPSKQGFMLIRESLYKALEAELPEGDSDMPNAPQSVAHLILKGFDYYTSQYNKRPEDILTGDQVIEAMGSVDQFRGLECVRKPAVVRSRGSKDMAVAFVDVWDSKTGSRTKELVNKVYHIPGKLIKVEYARQREFVPQCQKCWKWNHATYDQEPYRLRYMLRSGKEERGLDRSKPSAPRSLQQLTILSFNARKSWETTSIVLDKYAGYVDIIMFQEPGWKGVRRQPSTRNKEGDVACGPPLHNSWRPFTEAFDNRDEDRAARRVLTYINRRLDVFKPQLRSDIIKHRDASIVTLHVPQPRRGIPHEFNILNVYNDGETHAVVHELRRITETLPRISLCAGDFNIQDRTWDEGAVNQIRPSSPFMRLQELFTDLEVQYVHPINRGTPTRIPDDENSRPSVIDLVAASAALINLEGFHYKVKLDDRERWGSDHRPLQIEVPISGSEPEMRCKRKIEAWSEEEDDYVAQICGDLGRMIENVSESAEELETIMGRVSTAFERAWEAYSEERKPSRHGKKWWNEDCKKAYQEMGDNGGPRNREMRNKMRKTLRVARRQYFDKQIHNMASDRKRPWDLMPWTRERKMPAVEAILDSEGNSCNTEDKLFKTLHNTYKAADNREGVMTRSPYFSSPVLNYTTRKYPANEVEAKREKEKDKRDCLNLNTSTLK</sequence>
<organism evidence="3 4">
    <name type="scientific">Agaricus bisporus var. burnettii</name>
    <dbReference type="NCBI Taxonomy" id="192524"/>
    <lineage>
        <taxon>Eukaryota</taxon>
        <taxon>Fungi</taxon>
        <taxon>Dikarya</taxon>
        <taxon>Basidiomycota</taxon>
        <taxon>Agaricomycotina</taxon>
        <taxon>Agaricomycetes</taxon>
        <taxon>Agaricomycetidae</taxon>
        <taxon>Agaricales</taxon>
        <taxon>Agaricineae</taxon>
        <taxon>Agaricaceae</taxon>
        <taxon>Agaricus</taxon>
    </lineage>
</organism>
<dbReference type="InterPro" id="IPR036691">
    <property type="entry name" value="Endo/exonu/phosph_ase_sf"/>
</dbReference>
<protein>
    <recommendedName>
        <fullName evidence="2">Endonuclease/exonuclease/phosphatase domain-containing protein</fullName>
    </recommendedName>
</protein>
<evidence type="ECO:0000256" key="1">
    <source>
        <dbReference type="SAM" id="MobiDB-lite"/>
    </source>
</evidence>
<accession>A0A8H7C068</accession>
<name>A0A8H7C068_AGABI</name>
<dbReference type="SUPFAM" id="SSF56219">
    <property type="entry name" value="DNase I-like"/>
    <property type="match status" value="1"/>
</dbReference>
<dbReference type="InterPro" id="IPR005135">
    <property type="entry name" value="Endo/exonuclease/phosphatase"/>
</dbReference>
<feature type="region of interest" description="Disordered" evidence="1">
    <location>
        <begin position="760"/>
        <end position="783"/>
    </location>
</feature>
<dbReference type="Pfam" id="PF14529">
    <property type="entry name" value="Exo_endo_phos_2"/>
    <property type="match status" value="1"/>
</dbReference>
<proteinExistence type="predicted"/>
<gene>
    <name evidence="3" type="ORF">Agabi119p4_11701</name>
</gene>
<feature type="compositionally biased region" description="Basic and acidic residues" evidence="1">
    <location>
        <begin position="761"/>
        <end position="774"/>
    </location>
</feature>
<dbReference type="EMBL" id="JABXXO010000016">
    <property type="protein sequence ID" value="KAF7760006.1"/>
    <property type="molecule type" value="Genomic_DNA"/>
</dbReference>
<evidence type="ECO:0000313" key="4">
    <source>
        <dbReference type="Proteomes" id="UP000629468"/>
    </source>
</evidence>